<evidence type="ECO:0000256" key="1">
    <source>
        <dbReference type="ARBA" id="ARBA00010617"/>
    </source>
</evidence>
<keyword evidence="6" id="KW-0812">Transmembrane</keyword>
<feature type="transmembrane region" description="Helical" evidence="6">
    <location>
        <begin position="170"/>
        <end position="193"/>
    </location>
</feature>
<dbReference type="InterPro" id="IPR001128">
    <property type="entry name" value="Cyt_P450"/>
</dbReference>
<evidence type="ECO:0000256" key="6">
    <source>
        <dbReference type="SAM" id="Phobius"/>
    </source>
</evidence>
<keyword evidence="4" id="KW-0503">Monooxygenase</keyword>
<dbReference type="EMBL" id="JAUIRO010000005">
    <property type="protein sequence ID" value="KAK0712776.1"/>
    <property type="molecule type" value="Genomic_DNA"/>
</dbReference>
<keyword evidence="3 4" id="KW-0408">Iron</keyword>
<organism evidence="7 8">
    <name type="scientific">Lasiosphaeria miniovina</name>
    <dbReference type="NCBI Taxonomy" id="1954250"/>
    <lineage>
        <taxon>Eukaryota</taxon>
        <taxon>Fungi</taxon>
        <taxon>Dikarya</taxon>
        <taxon>Ascomycota</taxon>
        <taxon>Pezizomycotina</taxon>
        <taxon>Sordariomycetes</taxon>
        <taxon>Sordariomycetidae</taxon>
        <taxon>Sordariales</taxon>
        <taxon>Lasiosphaeriaceae</taxon>
        <taxon>Lasiosphaeria</taxon>
    </lineage>
</organism>
<accession>A0AA40DTE7</accession>
<dbReference type="GO" id="GO:0005506">
    <property type="term" value="F:iron ion binding"/>
    <property type="evidence" value="ECO:0007669"/>
    <property type="project" value="InterPro"/>
</dbReference>
<dbReference type="PROSITE" id="PS00086">
    <property type="entry name" value="CYTOCHROME_P450"/>
    <property type="match status" value="1"/>
</dbReference>
<evidence type="ECO:0000313" key="8">
    <source>
        <dbReference type="Proteomes" id="UP001172101"/>
    </source>
</evidence>
<proteinExistence type="inferred from homology"/>
<feature type="non-terminal residue" evidence="7">
    <location>
        <position position="340"/>
    </location>
</feature>
<name>A0AA40DTE7_9PEZI</name>
<feature type="compositionally biased region" description="Basic residues" evidence="5">
    <location>
        <begin position="1"/>
        <end position="10"/>
    </location>
</feature>
<evidence type="ECO:0000256" key="2">
    <source>
        <dbReference type="ARBA" id="ARBA00022723"/>
    </source>
</evidence>
<keyword evidence="4" id="KW-0560">Oxidoreductase</keyword>
<comment type="caution">
    <text evidence="7">The sequence shown here is derived from an EMBL/GenBank/DDBJ whole genome shotgun (WGS) entry which is preliminary data.</text>
</comment>
<evidence type="ECO:0000313" key="7">
    <source>
        <dbReference type="EMBL" id="KAK0712776.1"/>
    </source>
</evidence>
<dbReference type="SUPFAM" id="SSF48264">
    <property type="entry name" value="Cytochrome P450"/>
    <property type="match status" value="1"/>
</dbReference>
<protein>
    <submittedName>
        <fullName evidence="7">Cytochrome P450</fullName>
    </submittedName>
</protein>
<dbReference type="PANTHER" id="PTHR46696:SF6">
    <property type="entry name" value="P450, PUTATIVE (EUROFUNG)-RELATED"/>
    <property type="match status" value="1"/>
</dbReference>
<dbReference type="InterPro" id="IPR036396">
    <property type="entry name" value="Cyt_P450_sf"/>
</dbReference>
<dbReference type="Gene3D" id="1.10.630.10">
    <property type="entry name" value="Cytochrome P450"/>
    <property type="match status" value="2"/>
</dbReference>
<reference evidence="7" key="1">
    <citation type="submission" date="2023-06" db="EMBL/GenBank/DDBJ databases">
        <title>Genome-scale phylogeny and comparative genomics of the fungal order Sordariales.</title>
        <authorList>
            <consortium name="Lawrence Berkeley National Laboratory"/>
            <person name="Hensen N."/>
            <person name="Bonometti L."/>
            <person name="Westerberg I."/>
            <person name="Brannstrom I.O."/>
            <person name="Guillou S."/>
            <person name="Cros-Aarteil S."/>
            <person name="Calhoun S."/>
            <person name="Haridas S."/>
            <person name="Kuo A."/>
            <person name="Mondo S."/>
            <person name="Pangilinan J."/>
            <person name="Riley R."/>
            <person name="LaButti K."/>
            <person name="Andreopoulos B."/>
            <person name="Lipzen A."/>
            <person name="Chen C."/>
            <person name="Yanf M."/>
            <person name="Daum C."/>
            <person name="Ng V."/>
            <person name="Clum A."/>
            <person name="Steindorff A."/>
            <person name="Ohm R."/>
            <person name="Martin F."/>
            <person name="Silar P."/>
            <person name="Natvig D."/>
            <person name="Lalanne C."/>
            <person name="Gautier V."/>
            <person name="Ament-velasquez S.L."/>
            <person name="Kruys A."/>
            <person name="Hutchinson M.I."/>
            <person name="Powell A.J."/>
            <person name="Barry K."/>
            <person name="Miller A.N."/>
            <person name="Grigoriev I.V."/>
            <person name="Debuchy R."/>
            <person name="Gladieux P."/>
            <person name="Thoren M.H."/>
            <person name="Johannesson H."/>
        </authorList>
    </citation>
    <scope>NUCLEOTIDE SEQUENCE</scope>
    <source>
        <strain evidence="7">SMH2392-1A</strain>
    </source>
</reference>
<keyword evidence="4" id="KW-0349">Heme</keyword>
<sequence>QVPRRVRGGNRRPAVQGAHARPGFPELGAGGKQAARSNRPTFVDMDGAAHARQRSMVEGFFSREALEAVEALKPYIQRTVDGLLEQMVADGERPVDLVEAEFSFSLSQPHCCCVSTARYKCLFLACQNPPRLLARLVDKRSQQPKNDLITSLVEKQAKSGHLDKAEAVQIAFLLLVAGNATMVNMIALVRLYCLLSRQFKPLDSVKLTIHKPGRGDAAAAPGAAAIRRAAKEDVEIGGRTVRAGEGIIASNQSADRDEFVFDDPDVFDMHRTWRDGEGALGFGFGAHRCIAETLAKAELIAVFSTLFKQLPDLELPTDIDRLEYTPLTKDVGIQKLLVAW</sequence>
<evidence type="ECO:0000256" key="5">
    <source>
        <dbReference type="SAM" id="MobiDB-lite"/>
    </source>
</evidence>
<dbReference type="InterPro" id="IPR017972">
    <property type="entry name" value="Cyt_P450_CS"/>
</dbReference>
<dbReference type="PANTHER" id="PTHR46696">
    <property type="entry name" value="P450, PUTATIVE (EUROFUNG)-RELATED"/>
    <property type="match status" value="1"/>
</dbReference>
<dbReference type="PRINTS" id="PR00359">
    <property type="entry name" value="BP450"/>
</dbReference>
<dbReference type="RefSeq" id="XP_060294099.1">
    <property type="nucleotide sequence ID" value="XM_060446691.1"/>
</dbReference>
<evidence type="ECO:0000256" key="3">
    <source>
        <dbReference type="ARBA" id="ARBA00023004"/>
    </source>
</evidence>
<dbReference type="GeneID" id="85329961"/>
<keyword evidence="8" id="KW-1185">Reference proteome</keyword>
<dbReference type="Proteomes" id="UP001172101">
    <property type="component" value="Unassembled WGS sequence"/>
</dbReference>
<dbReference type="GO" id="GO:0020037">
    <property type="term" value="F:heme binding"/>
    <property type="evidence" value="ECO:0007669"/>
    <property type="project" value="InterPro"/>
</dbReference>
<dbReference type="Pfam" id="PF00067">
    <property type="entry name" value="p450"/>
    <property type="match status" value="1"/>
</dbReference>
<evidence type="ECO:0000256" key="4">
    <source>
        <dbReference type="RuleBase" id="RU000461"/>
    </source>
</evidence>
<gene>
    <name evidence="7" type="ORF">B0T26DRAFT_780481</name>
</gene>
<feature type="region of interest" description="Disordered" evidence="5">
    <location>
        <begin position="1"/>
        <end position="37"/>
    </location>
</feature>
<keyword evidence="6" id="KW-1133">Transmembrane helix</keyword>
<dbReference type="InterPro" id="IPR002397">
    <property type="entry name" value="Cyt_P450_B"/>
</dbReference>
<keyword evidence="2 4" id="KW-0479">Metal-binding</keyword>
<dbReference type="GO" id="GO:0016705">
    <property type="term" value="F:oxidoreductase activity, acting on paired donors, with incorporation or reduction of molecular oxygen"/>
    <property type="evidence" value="ECO:0007669"/>
    <property type="project" value="InterPro"/>
</dbReference>
<comment type="similarity">
    <text evidence="1 4">Belongs to the cytochrome P450 family.</text>
</comment>
<keyword evidence="6" id="KW-0472">Membrane</keyword>
<dbReference type="AlphaFoldDB" id="A0AA40DTE7"/>
<dbReference type="GO" id="GO:0004497">
    <property type="term" value="F:monooxygenase activity"/>
    <property type="evidence" value="ECO:0007669"/>
    <property type="project" value="UniProtKB-KW"/>
</dbReference>